<evidence type="ECO:0000259" key="5">
    <source>
        <dbReference type="PROSITE" id="PS50885"/>
    </source>
</evidence>
<dbReference type="Proteomes" id="UP001621714">
    <property type="component" value="Unassembled WGS sequence"/>
</dbReference>
<feature type="domain" description="PAC" evidence="3">
    <location>
        <begin position="306"/>
        <end position="360"/>
    </location>
</feature>
<dbReference type="InterPro" id="IPR000014">
    <property type="entry name" value="PAS"/>
</dbReference>
<proteinExistence type="predicted"/>
<dbReference type="CDD" id="cd01949">
    <property type="entry name" value="GGDEF"/>
    <property type="match status" value="1"/>
</dbReference>
<keyword evidence="8" id="KW-1185">Reference proteome</keyword>
<dbReference type="InterPro" id="IPR001633">
    <property type="entry name" value="EAL_dom"/>
</dbReference>
<keyword evidence="1" id="KW-1133">Transmembrane helix</keyword>
<dbReference type="Gene3D" id="3.30.450.20">
    <property type="entry name" value="PAS domain"/>
    <property type="match status" value="1"/>
</dbReference>
<dbReference type="InterPro" id="IPR035919">
    <property type="entry name" value="EAL_sf"/>
</dbReference>
<dbReference type="SUPFAM" id="SSF55785">
    <property type="entry name" value="PYP-like sensor domain (PAS domain)"/>
    <property type="match status" value="1"/>
</dbReference>
<dbReference type="EMBL" id="JBANFI010000003">
    <property type="protein sequence ID" value="MFK7160701.1"/>
    <property type="molecule type" value="Genomic_DNA"/>
</dbReference>
<dbReference type="SMART" id="SM00267">
    <property type="entry name" value="GGDEF"/>
    <property type="match status" value="1"/>
</dbReference>
<dbReference type="Pfam" id="PF00990">
    <property type="entry name" value="GGDEF"/>
    <property type="match status" value="1"/>
</dbReference>
<comment type="caution">
    <text evidence="7">The sequence shown here is derived from an EMBL/GenBank/DDBJ whole genome shotgun (WGS) entry which is preliminary data.</text>
</comment>
<dbReference type="PANTHER" id="PTHR44757:SF2">
    <property type="entry name" value="BIOFILM ARCHITECTURE MAINTENANCE PROTEIN MBAA"/>
    <property type="match status" value="1"/>
</dbReference>
<dbReference type="RefSeq" id="WP_405338664.1">
    <property type="nucleotide sequence ID" value="NZ_JBANFI010000003.1"/>
</dbReference>
<keyword evidence="1" id="KW-0812">Transmembrane</keyword>
<evidence type="ECO:0000256" key="1">
    <source>
        <dbReference type="SAM" id="Phobius"/>
    </source>
</evidence>
<evidence type="ECO:0000259" key="4">
    <source>
        <dbReference type="PROSITE" id="PS50883"/>
    </source>
</evidence>
<dbReference type="InterPro" id="IPR029787">
    <property type="entry name" value="Nucleotide_cyclase"/>
</dbReference>
<dbReference type="Pfam" id="PF13426">
    <property type="entry name" value="PAS_9"/>
    <property type="match status" value="1"/>
</dbReference>
<dbReference type="InterPro" id="IPR043128">
    <property type="entry name" value="Rev_trsase/Diguanyl_cyclase"/>
</dbReference>
<evidence type="ECO:0000313" key="7">
    <source>
        <dbReference type="EMBL" id="MFK7160701.1"/>
    </source>
</evidence>
<dbReference type="Gene3D" id="6.10.340.10">
    <property type="match status" value="1"/>
</dbReference>
<dbReference type="Gene3D" id="3.30.70.270">
    <property type="match status" value="1"/>
</dbReference>
<evidence type="ECO:0000259" key="3">
    <source>
        <dbReference type="PROSITE" id="PS50113"/>
    </source>
</evidence>
<feature type="transmembrane region" description="Helical" evidence="1">
    <location>
        <begin position="161"/>
        <end position="184"/>
    </location>
</feature>
<keyword evidence="1" id="KW-0472">Membrane</keyword>
<protein>
    <submittedName>
        <fullName evidence="7">EAL domain-containing protein</fullName>
    </submittedName>
</protein>
<feature type="domain" description="PAS" evidence="2">
    <location>
        <begin position="235"/>
        <end position="279"/>
    </location>
</feature>
<feature type="domain" description="GGDEF" evidence="6">
    <location>
        <begin position="392"/>
        <end position="530"/>
    </location>
</feature>
<reference evidence="7 8" key="1">
    <citation type="submission" date="2024-02" db="EMBL/GenBank/DDBJ databases">
        <title>Marinospirillum sp. MEB 164 isolated from Lonar lake sediment.</title>
        <authorList>
            <person name="Joshi A."/>
            <person name="Thite S."/>
        </authorList>
    </citation>
    <scope>NUCLEOTIDE SEQUENCE [LARGE SCALE GENOMIC DNA]</scope>
    <source>
        <strain evidence="7 8">MEB164</strain>
    </source>
</reference>
<dbReference type="PROSITE" id="PS50113">
    <property type="entry name" value="PAC"/>
    <property type="match status" value="1"/>
</dbReference>
<name>A0ABW8PXI7_9GAMM</name>
<dbReference type="InterPro" id="IPR001610">
    <property type="entry name" value="PAC"/>
</dbReference>
<dbReference type="InterPro" id="IPR000160">
    <property type="entry name" value="GGDEF_dom"/>
</dbReference>
<evidence type="ECO:0000259" key="6">
    <source>
        <dbReference type="PROSITE" id="PS50887"/>
    </source>
</evidence>
<dbReference type="InterPro" id="IPR035965">
    <property type="entry name" value="PAS-like_dom_sf"/>
</dbReference>
<feature type="domain" description="EAL" evidence="4">
    <location>
        <begin position="539"/>
        <end position="793"/>
    </location>
</feature>
<accession>A0ABW8PXI7</accession>
<evidence type="ECO:0000313" key="8">
    <source>
        <dbReference type="Proteomes" id="UP001621714"/>
    </source>
</evidence>
<dbReference type="SMART" id="SM00086">
    <property type="entry name" value="PAC"/>
    <property type="match status" value="1"/>
</dbReference>
<dbReference type="SUPFAM" id="SSF141868">
    <property type="entry name" value="EAL domain-like"/>
    <property type="match status" value="1"/>
</dbReference>
<feature type="transmembrane region" description="Helical" evidence="1">
    <location>
        <begin position="15"/>
        <end position="38"/>
    </location>
</feature>
<organism evidence="7 8">
    <name type="scientific">Marinospirillum alkalitolerans</name>
    <dbReference type="NCBI Taxonomy" id="3123374"/>
    <lineage>
        <taxon>Bacteria</taxon>
        <taxon>Pseudomonadati</taxon>
        <taxon>Pseudomonadota</taxon>
        <taxon>Gammaproteobacteria</taxon>
        <taxon>Oceanospirillales</taxon>
        <taxon>Oceanospirillaceae</taxon>
        <taxon>Marinospirillum</taxon>
    </lineage>
</organism>
<dbReference type="CDD" id="cd00130">
    <property type="entry name" value="PAS"/>
    <property type="match status" value="1"/>
</dbReference>
<dbReference type="NCBIfam" id="TIGR00254">
    <property type="entry name" value="GGDEF"/>
    <property type="match status" value="1"/>
</dbReference>
<dbReference type="InterPro" id="IPR003660">
    <property type="entry name" value="HAMP_dom"/>
</dbReference>
<dbReference type="CDD" id="cd01948">
    <property type="entry name" value="EAL"/>
    <property type="match status" value="1"/>
</dbReference>
<feature type="domain" description="HAMP" evidence="5">
    <location>
        <begin position="182"/>
        <end position="235"/>
    </location>
</feature>
<dbReference type="SMART" id="SM00091">
    <property type="entry name" value="PAS"/>
    <property type="match status" value="1"/>
</dbReference>
<dbReference type="InterPro" id="IPR052155">
    <property type="entry name" value="Biofilm_reg_signaling"/>
</dbReference>
<dbReference type="Gene3D" id="3.20.20.450">
    <property type="entry name" value="EAL domain"/>
    <property type="match status" value="1"/>
</dbReference>
<dbReference type="InterPro" id="IPR000700">
    <property type="entry name" value="PAS-assoc_C"/>
</dbReference>
<dbReference type="Pfam" id="PF00563">
    <property type="entry name" value="EAL"/>
    <property type="match status" value="1"/>
</dbReference>
<dbReference type="PROSITE" id="PS50887">
    <property type="entry name" value="GGDEF"/>
    <property type="match status" value="1"/>
</dbReference>
<sequence length="798" mass="91123">MQTVWQRSIQKRLSLLILLVTFTTGLLGYGTFLSWTLWTQEQQTRQQASILAQLLSEDFARLILQDDVRVATDIHIKLSSFTLLQAAIIYDRQQRPLFQYLANDSTPALPPASRPQTTSVEASNRLSFYQPLAFGQRPLGEAWLSFHKPSLQERLLKDAPILSGIALGMLLFSYLLASLFAAYFTTPILRLVHFFEQTQDLTRAKERPQWLENNEFGRLYHEINRMLDRIQAAHEDLRVAAVAFETPSGMMITDADQKILRVNQAFTAITGYRFEEVSGATPALLRSGHHAKDFYQKMWQTLQARQRWEGEVWNRHKNGQVYPERLTIQAVLNQQGEVAYYVGSFVDLSALKAAQAEAEYLGFYDPLTGLANRRLMTQRLDDFLNQPTEQCDFAALLCFDLSNFKLINESYGYDIGDQLLKQMARRLRHFWGEEARIGRLGDDLFLTLQEQLGPTLESATLLAKEKAVQLQDFLQAPYQLETRQVHSTVRVGIVLLQDQQQDASELIKQAEIALQQAKLSQEHHPCFFDAQAQHLVHAYLEMQQEMVQALQEQQFELHYQIQCNDQGEITGAEALLRWRHPQKGLISPAEFIPVAERSRLILPLGNWVLHQGCTELALWQQQPACATWMLAVNVSALQFQQDDFVDQVSQCLQATQADPKKLKLELTEAVLVQDLDATIAKMQGLKAMGISLSLDDFGTGYSSLSYLRSLPINQIKIDQTFVRHLKKDSFDAAIVKSVVSLGEAFCLDILAEGVETQEQRDLLQELGCRHFQGYFFSRPLQRQLLYQHHIHPLTPSKP</sequence>
<dbReference type="PROSITE" id="PS50112">
    <property type="entry name" value="PAS"/>
    <property type="match status" value="1"/>
</dbReference>
<dbReference type="SUPFAM" id="SSF55073">
    <property type="entry name" value="Nucleotide cyclase"/>
    <property type="match status" value="1"/>
</dbReference>
<evidence type="ECO:0000259" key="2">
    <source>
        <dbReference type="PROSITE" id="PS50112"/>
    </source>
</evidence>
<dbReference type="NCBIfam" id="TIGR00229">
    <property type="entry name" value="sensory_box"/>
    <property type="match status" value="1"/>
</dbReference>
<gene>
    <name evidence="7" type="ORF">V6U78_06585</name>
</gene>
<dbReference type="PROSITE" id="PS50883">
    <property type="entry name" value="EAL"/>
    <property type="match status" value="1"/>
</dbReference>
<dbReference type="PROSITE" id="PS50885">
    <property type="entry name" value="HAMP"/>
    <property type="match status" value="1"/>
</dbReference>
<dbReference type="SMART" id="SM00052">
    <property type="entry name" value="EAL"/>
    <property type="match status" value="1"/>
</dbReference>
<dbReference type="PANTHER" id="PTHR44757">
    <property type="entry name" value="DIGUANYLATE CYCLASE DGCP"/>
    <property type="match status" value="1"/>
</dbReference>